<proteinExistence type="predicted"/>
<sequence length="28" mass="3072">MAPSVAYLFVAYGCYQTGILLCKMDSLI</sequence>
<dbReference type="AlphaFoldDB" id="A0A0A9BCY8"/>
<reference evidence="2" key="1">
    <citation type="submission" date="2014-09" db="EMBL/GenBank/DDBJ databases">
        <authorList>
            <person name="Magalhaes I.L.F."/>
            <person name="Oliveira U."/>
            <person name="Santos F.R."/>
            <person name="Vidigal T.H.D.A."/>
            <person name="Brescovit A.D."/>
            <person name="Santos A.J."/>
        </authorList>
    </citation>
    <scope>NUCLEOTIDE SEQUENCE</scope>
    <source>
        <tissue evidence="2">Shoot tissue taken approximately 20 cm above the soil surface</tissue>
    </source>
</reference>
<keyword evidence="1" id="KW-0472">Membrane</keyword>
<organism evidence="2">
    <name type="scientific">Arundo donax</name>
    <name type="common">Giant reed</name>
    <name type="synonym">Donax arundinaceus</name>
    <dbReference type="NCBI Taxonomy" id="35708"/>
    <lineage>
        <taxon>Eukaryota</taxon>
        <taxon>Viridiplantae</taxon>
        <taxon>Streptophyta</taxon>
        <taxon>Embryophyta</taxon>
        <taxon>Tracheophyta</taxon>
        <taxon>Spermatophyta</taxon>
        <taxon>Magnoliopsida</taxon>
        <taxon>Liliopsida</taxon>
        <taxon>Poales</taxon>
        <taxon>Poaceae</taxon>
        <taxon>PACMAD clade</taxon>
        <taxon>Arundinoideae</taxon>
        <taxon>Arundineae</taxon>
        <taxon>Arundo</taxon>
    </lineage>
</organism>
<protein>
    <submittedName>
        <fullName evidence="2">Uncharacterized protein</fullName>
    </submittedName>
</protein>
<keyword evidence="1" id="KW-0812">Transmembrane</keyword>
<reference evidence="2" key="2">
    <citation type="journal article" date="2015" name="Data Brief">
        <title>Shoot transcriptome of the giant reed, Arundo donax.</title>
        <authorList>
            <person name="Barrero R.A."/>
            <person name="Guerrero F.D."/>
            <person name="Moolhuijzen P."/>
            <person name="Goolsby J.A."/>
            <person name="Tidwell J."/>
            <person name="Bellgard S.E."/>
            <person name="Bellgard M.I."/>
        </authorList>
    </citation>
    <scope>NUCLEOTIDE SEQUENCE</scope>
    <source>
        <tissue evidence="2">Shoot tissue taken approximately 20 cm above the soil surface</tissue>
    </source>
</reference>
<feature type="transmembrane region" description="Helical" evidence="1">
    <location>
        <begin position="6"/>
        <end position="22"/>
    </location>
</feature>
<dbReference type="EMBL" id="GBRH01237867">
    <property type="protein sequence ID" value="JAD60028.1"/>
    <property type="molecule type" value="Transcribed_RNA"/>
</dbReference>
<accession>A0A0A9BCY8</accession>
<keyword evidence="1" id="KW-1133">Transmembrane helix</keyword>
<name>A0A0A9BCY8_ARUDO</name>
<evidence type="ECO:0000313" key="2">
    <source>
        <dbReference type="EMBL" id="JAD60028.1"/>
    </source>
</evidence>
<evidence type="ECO:0000256" key="1">
    <source>
        <dbReference type="SAM" id="Phobius"/>
    </source>
</evidence>